<dbReference type="EMBL" id="CP119311">
    <property type="protein sequence ID" value="WEK37402.1"/>
    <property type="molecule type" value="Genomic_DNA"/>
</dbReference>
<reference evidence="2" key="1">
    <citation type="submission" date="2023-03" db="EMBL/GenBank/DDBJ databases">
        <title>Andean soil-derived lignocellulolytic bacterial consortium as a source of novel taxa and putative plastic-active enzymes.</title>
        <authorList>
            <person name="Diaz-Garcia L."/>
            <person name="Chuvochina M."/>
            <person name="Feuerriegel G."/>
            <person name="Bunk B."/>
            <person name="Sproer C."/>
            <person name="Streit W.R."/>
            <person name="Rodriguez L.M."/>
            <person name="Overmann J."/>
            <person name="Jimenez D.J."/>
        </authorList>
    </citation>
    <scope>NUCLEOTIDE SEQUENCE</scope>
    <source>
        <strain evidence="2">MAG 7</strain>
    </source>
</reference>
<dbReference type="NCBIfam" id="TIGR03519">
    <property type="entry name" value="T9SS_PorP_fam"/>
    <property type="match status" value="1"/>
</dbReference>
<dbReference type="AlphaFoldDB" id="A0AAJ6BIK9"/>
<evidence type="ECO:0000313" key="2">
    <source>
        <dbReference type="EMBL" id="WEK37402.1"/>
    </source>
</evidence>
<evidence type="ECO:0000313" key="3">
    <source>
        <dbReference type="Proteomes" id="UP001220610"/>
    </source>
</evidence>
<dbReference type="Proteomes" id="UP001220610">
    <property type="component" value="Chromosome"/>
</dbReference>
<dbReference type="Pfam" id="PF11751">
    <property type="entry name" value="PorP_SprF"/>
    <property type="match status" value="1"/>
</dbReference>
<feature type="signal peptide" evidence="1">
    <location>
        <begin position="1"/>
        <end position="28"/>
    </location>
</feature>
<keyword evidence="1" id="KW-0732">Signal</keyword>
<protein>
    <submittedName>
        <fullName evidence="2">Type IX secretion system membrane protein PorP/SprF</fullName>
    </submittedName>
</protein>
<sequence>MTIQTRHIQPAIGLLLLLGPLFHRTVHAQQQPHYTQYILNQYILNPALTGIENYTDIKLSHRHQWSGLQGSPVTTYFTVHAPLGKADYRTTATSFDVPGQNPRGQRYWESYTAAVPHHGIGAQVVNDVTGALSHFNALLTYAYHIGISPRTSLSAGFGAGFSRFSLNSAKLNFGTTTVDPIVYSSGVLNKMTANFSAGLYLYAADYFIGLSAQQLAPARLSYTDNTISTTGQTVPHFFATAGYRFLLDEDFNLIPSLMLKYVSPLPVQPELNIKLQYRDVLWLGTSARYKDGYAAMFGLKAGNALHIGYSYDRTTSSLNNYSTGSHELLLGFILGNKYSDACPRNIW</sequence>
<evidence type="ECO:0000256" key="1">
    <source>
        <dbReference type="SAM" id="SignalP"/>
    </source>
</evidence>
<gene>
    <name evidence="2" type="ORF">P0Y53_07805</name>
</gene>
<proteinExistence type="predicted"/>
<organism evidence="2 3">
    <name type="scientific">Candidatus Pseudobacter hemicellulosilyticus</name>
    <dbReference type="NCBI Taxonomy" id="3121375"/>
    <lineage>
        <taxon>Bacteria</taxon>
        <taxon>Pseudomonadati</taxon>
        <taxon>Bacteroidota</taxon>
        <taxon>Chitinophagia</taxon>
        <taxon>Chitinophagales</taxon>
        <taxon>Chitinophagaceae</taxon>
        <taxon>Pseudobacter</taxon>
    </lineage>
</organism>
<dbReference type="InterPro" id="IPR019861">
    <property type="entry name" value="PorP/SprF_Bacteroidetes"/>
</dbReference>
<name>A0AAJ6BIK9_9BACT</name>
<accession>A0AAJ6BIK9</accession>
<feature type="chain" id="PRO_5042517270" evidence="1">
    <location>
        <begin position="29"/>
        <end position="347"/>
    </location>
</feature>